<dbReference type="InterPro" id="IPR050789">
    <property type="entry name" value="Diverse_Enzym_Activities"/>
</dbReference>
<feature type="domain" description="Beta-lactamase-related" evidence="1">
    <location>
        <begin position="12"/>
        <end position="373"/>
    </location>
</feature>
<reference evidence="2 3" key="1">
    <citation type="submission" date="2017-07" db="EMBL/GenBank/DDBJ databases">
        <title>Genome sequencing and assembly of Paenibacillus rigui.</title>
        <authorList>
            <person name="Mayilraj S."/>
        </authorList>
    </citation>
    <scope>NUCLEOTIDE SEQUENCE [LARGE SCALE GENOMIC DNA]</scope>
    <source>
        <strain evidence="2 3">JCM 16352</strain>
    </source>
</reference>
<dbReference type="PANTHER" id="PTHR43283:SF3">
    <property type="entry name" value="BETA-LACTAMASE FAMILY PROTEIN (AFU_ORTHOLOGUE AFUA_5G07500)"/>
    <property type="match status" value="1"/>
</dbReference>
<comment type="caution">
    <text evidence="2">The sequence shown here is derived from an EMBL/GenBank/DDBJ whole genome shotgun (WGS) entry which is preliminary data.</text>
</comment>
<evidence type="ECO:0000259" key="1">
    <source>
        <dbReference type="Pfam" id="PF00144"/>
    </source>
</evidence>
<accession>A0A229UGM6</accession>
<evidence type="ECO:0000313" key="2">
    <source>
        <dbReference type="EMBL" id="OXM82543.1"/>
    </source>
</evidence>
<organism evidence="2 3">
    <name type="scientific">Paenibacillus rigui</name>
    <dbReference type="NCBI Taxonomy" id="554312"/>
    <lineage>
        <taxon>Bacteria</taxon>
        <taxon>Bacillati</taxon>
        <taxon>Bacillota</taxon>
        <taxon>Bacilli</taxon>
        <taxon>Bacillales</taxon>
        <taxon>Paenibacillaceae</taxon>
        <taxon>Paenibacillus</taxon>
    </lineage>
</organism>
<dbReference type="Gene3D" id="3.40.710.10">
    <property type="entry name" value="DD-peptidase/beta-lactamase superfamily"/>
    <property type="match status" value="1"/>
</dbReference>
<keyword evidence="3" id="KW-1185">Reference proteome</keyword>
<dbReference type="Pfam" id="PF00144">
    <property type="entry name" value="Beta-lactamase"/>
    <property type="match status" value="1"/>
</dbReference>
<dbReference type="RefSeq" id="WP_094018628.1">
    <property type="nucleotide sequence ID" value="NZ_NMQW01000066.1"/>
</dbReference>
<dbReference type="EMBL" id="NMQW01000066">
    <property type="protein sequence ID" value="OXM82543.1"/>
    <property type="molecule type" value="Genomic_DNA"/>
</dbReference>
<gene>
    <name evidence="2" type="ORF">CF651_30465</name>
</gene>
<evidence type="ECO:0000313" key="3">
    <source>
        <dbReference type="Proteomes" id="UP000215509"/>
    </source>
</evidence>
<dbReference type="PANTHER" id="PTHR43283">
    <property type="entry name" value="BETA-LACTAMASE-RELATED"/>
    <property type="match status" value="1"/>
</dbReference>
<keyword evidence="2" id="KW-0378">Hydrolase</keyword>
<sequence length="388" mass="43327">MDRFPRLSELLQRFIEKGPAGCSCIIAQGNEVVYEQSFGYADLETKRPIRPDTIFRIYSMTKIITCTAALMLYERGLYLLNDPLEEYLPEFSSPQVYRYSPTGVLTTSPAAGPIRIKDLFTMTSGLTYGGDKQETARTIAGIMQQLRSSQENGETLNVRDLTKALSAAPLAFDPGTHWQYGFSHDILGALIEIWSGKSLGQFLKEELFDPLGMEDTFFRIPDDKLDRLCSMYDRTEDGTLTKNTRMDANYQPGALFESGGGGLLSTTTDYIRFARMLTAGGTWEGKQFLSSHTLRLMTTNHLGTQQLADYHWPQQAGYGYGLGVRVMIDPPAGGSNSNPGEFGWSGMAGSWTLMDPEAELSVVYMQQLLPNLESYHHPRMRNVIYGSL</sequence>
<dbReference type="SUPFAM" id="SSF56601">
    <property type="entry name" value="beta-lactamase/transpeptidase-like"/>
    <property type="match status" value="1"/>
</dbReference>
<dbReference type="Proteomes" id="UP000215509">
    <property type="component" value="Unassembled WGS sequence"/>
</dbReference>
<dbReference type="InterPro" id="IPR012338">
    <property type="entry name" value="Beta-lactam/transpept-like"/>
</dbReference>
<dbReference type="OrthoDB" id="9770183at2"/>
<dbReference type="GO" id="GO:0016787">
    <property type="term" value="F:hydrolase activity"/>
    <property type="evidence" value="ECO:0007669"/>
    <property type="project" value="UniProtKB-KW"/>
</dbReference>
<dbReference type="InterPro" id="IPR001466">
    <property type="entry name" value="Beta-lactam-related"/>
</dbReference>
<dbReference type="AlphaFoldDB" id="A0A229UGM6"/>
<name>A0A229UGM6_9BACL</name>
<proteinExistence type="predicted"/>
<protein>
    <submittedName>
        <fullName evidence="2">Serine hydrolase</fullName>
    </submittedName>
</protein>